<name>X6M2H2_RETFI</name>
<protein>
    <submittedName>
        <fullName evidence="2">Uncharacterized protein</fullName>
    </submittedName>
</protein>
<comment type="caution">
    <text evidence="2">The sequence shown here is derived from an EMBL/GenBank/DDBJ whole genome shotgun (WGS) entry which is preliminary data.</text>
</comment>
<evidence type="ECO:0000256" key="1">
    <source>
        <dbReference type="SAM" id="MobiDB-lite"/>
    </source>
</evidence>
<organism evidence="2 3">
    <name type="scientific">Reticulomyxa filosa</name>
    <dbReference type="NCBI Taxonomy" id="46433"/>
    <lineage>
        <taxon>Eukaryota</taxon>
        <taxon>Sar</taxon>
        <taxon>Rhizaria</taxon>
        <taxon>Retaria</taxon>
        <taxon>Foraminifera</taxon>
        <taxon>Monothalamids</taxon>
        <taxon>Reticulomyxidae</taxon>
        <taxon>Reticulomyxa</taxon>
    </lineage>
</organism>
<accession>X6M2H2</accession>
<keyword evidence="3" id="KW-1185">Reference proteome</keyword>
<dbReference type="EMBL" id="ASPP01025948">
    <property type="protein sequence ID" value="ETO07617.1"/>
    <property type="molecule type" value="Genomic_DNA"/>
</dbReference>
<proteinExistence type="predicted"/>
<evidence type="ECO:0000313" key="2">
    <source>
        <dbReference type="EMBL" id="ETO07617.1"/>
    </source>
</evidence>
<dbReference type="Proteomes" id="UP000023152">
    <property type="component" value="Unassembled WGS sequence"/>
</dbReference>
<reference evidence="2 3" key="1">
    <citation type="journal article" date="2013" name="Curr. Biol.">
        <title>The Genome of the Foraminiferan Reticulomyxa filosa.</title>
        <authorList>
            <person name="Glockner G."/>
            <person name="Hulsmann N."/>
            <person name="Schleicher M."/>
            <person name="Noegel A.A."/>
            <person name="Eichinger L."/>
            <person name="Gallinger C."/>
            <person name="Pawlowski J."/>
            <person name="Sierra R."/>
            <person name="Euteneuer U."/>
            <person name="Pillet L."/>
            <person name="Moustafa A."/>
            <person name="Platzer M."/>
            <person name="Groth M."/>
            <person name="Szafranski K."/>
            <person name="Schliwa M."/>
        </authorList>
    </citation>
    <scope>NUCLEOTIDE SEQUENCE [LARGE SCALE GENOMIC DNA]</scope>
</reference>
<dbReference type="AlphaFoldDB" id="X6M2H2"/>
<feature type="region of interest" description="Disordered" evidence="1">
    <location>
        <begin position="513"/>
        <end position="554"/>
    </location>
</feature>
<evidence type="ECO:0000313" key="3">
    <source>
        <dbReference type="Proteomes" id="UP000023152"/>
    </source>
</evidence>
<sequence>MSTRRAAPSKLVRHLYRSLLRYGKRLDASPIHRSFLIVPRSYYESKSLDQRADTKEKDDSDIRIVEDLIDELNKGRWYRPSARESKEESRSITTRIREYFRSGIRTHEKDKPLYSMELGLYGLKLLANGHDWLKTFLAYDTKLWEWGGGIRSEYMDEASERIWSSRGQWTKVSCLNESKDEQYLQKLYKMRSTKVVNLSEFSGLEKGMLLCSHPMASLNGRVNRQVIFISDVTPKAVRGIVLNTPGFVFTAQDDNNNNNNNNNDKTEDSVLQHGATSTRHIDPAWTLRSWLQGEYNYVGGHAVNQLIVASLLHNQPVLLSQFPMVSTRLVATRNVFLTHITKNNLDEIVQCLHPALHKGLSTSPITVKVVHKNCVWDTYTLLCQIRRGEWLGPLIINDECEMEALLMLSCFHPRFESDYKHRKKPVPAKSELQFATEYNRIVWQWVVNSVGGEYRNISLFPHSSLLCSKTSSFLSDELSSSVFFQFNNDKSLSSSPLQTKHVDDSDNVEHISTLAGHDHRDTNSPLQRRHDEKQSDSSIASQTPPPKKKSNEIKTKDIHYKSNFEVPYFILISYAMAFIL</sequence>
<feature type="compositionally biased region" description="Basic and acidic residues" evidence="1">
    <location>
        <begin position="516"/>
        <end position="535"/>
    </location>
</feature>
<gene>
    <name evidence="2" type="ORF">RFI_29774</name>
</gene>